<evidence type="ECO:0000256" key="5">
    <source>
        <dbReference type="ARBA" id="ARBA00022840"/>
    </source>
</evidence>
<keyword evidence="7" id="KW-1278">Translocase</keyword>
<keyword evidence="5" id="KW-0067">ATP-binding</keyword>
<dbReference type="InterPro" id="IPR004100">
    <property type="entry name" value="ATPase_F1/V1/A1_a/bsu_N"/>
</dbReference>
<reference evidence="9 10" key="1">
    <citation type="submission" date="2011-06" db="EMBL/GenBank/DDBJ databases">
        <title>The complete genome of Spirochaeta thermophila DSM 6578.</title>
        <authorList>
            <consortium name="US DOE Joint Genome Institute (JGI-PGF)"/>
            <person name="Lucas S."/>
            <person name="Lapidus A."/>
            <person name="Bruce D."/>
            <person name="Goodwin L."/>
            <person name="Pitluck S."/>
            <person name="Peters L."/>
            <person name="Kyrpides N."/>
            <person name="Mavromatis K."/>
            <person name="Ivanova N."/>
            <person name="Mikailova N."/>
            <person name="Pagani I."/>
            <person name="Chertkov O."/>
            <person name="Detter J.C."/>
            <person name="Tapia R."/>
            <person name="Han C."/>
            <person name="Land M."/>
            <person name="Hauser L."/>
            <person name="Markowitz V."/>
            <person name="Cheng J.-F."/>
            <person name="Hugenholtz P."/>
            <person name="Woyke T."/>
            <person name="Wu D."/>
            <person name="Spring S."/>
            <person name="Merkhoffer B."/>
            <person name="Schneider S."/>
            <person name="Klenk H.-P."/>
            <person name="Eisen J.A."/>
        </authorList>
    </citation>
    <scope>NUCLEOTIDE SEQUENCE [LARGE SCALE GENOMIC DNA]</scope>
    <source>
        <strain evidence="10">ATCC 700085 / DSM 6578 / Z-1203</strain>
    </source>
</reference>
<keyword evidence="3" id="KW-0963">Cytoplasm</keyword>
<organism evidence="9 10">
    <name type="scientific">Winmispira thermophila (strain ATCC 700085 / DSM 6578 / Z-1203)</name>
    <name type="common">Spirochaeta thermophila</name>
    <dbReference type="NCBI Taxonomy" id="869211"/>
    <lineage>
        <taxon>Bacteria</taxon>
        <taxon>Pseudomonadati</taxon>
        <taxon>Spirochaetota</taxon>
        <taxon>Spirochaetia</taxon>
        <taxon>Winmispirales</taxon>
        <taxon>Winmispiraceae</taxon>
        <taxon>Winmispira</taxon>
    </lineage>
</organism>
<evidence type="ECO:0000256" key="6">
    <source>
        <dbReference type="ARBA" id="ARBA00022927"/>
    </source>
</evidence>
<evidence type="ECO:0000256" key="4">
    <source>
        <dbReference type="ARBA" id="ARBA00022741"/>
    </source>
</evidence>
<dbReference type="STRING" id="869211.Spith_0938"/>
<evidence type="ECO:0000313" key="10">
    <source>
        <dbReference type="Proteomes" id="UP000007254"/>
    </source>
</evidence>
<dbReference type="KEGG" id="stq:Spith_0938"/>
<dbReference type="RefSeq" id="WP_014624581.1">
    <property type="nucleotide sequence ID" value="NC_017583.1"/>
</dbReference>
<dbReference type="Pfam" id="PF18269">
    <property type="entry name" value="T3SS_ATPase_C"/>
    <property type="match status" value="1"/>
</dbReference>
<dbReference type="GO" id="GO:0030257">
    <property type="term" value="C:type III protein secretion system complex"/>
    <property type="evidence" value="ECO:0007669"/>
    <property type="project" value="InterPro"/>
</dbReference>
<dbReference type="InterPro" id="IPR005714">
    <property type="entry name" value="ATPase_T3SS_FliI/YscN"/>
</dbReference>
<dbReference type="FunFam" id="3.40.50.12240:FF:000002">
    <property type="entry name" value="Flagellum-specific ATP synthase FliI"/>
    <property type="match status" value="1"/>
</dbReference>
<dbReference type="Pfam" id="PF02874">
    <property type="entry name" value="ATP-synt_ab_N"/>
    <property type="match status" value="1"/>
</dbReference>
<dbReference type="PANTHER" id="PTHR15184:SF9">
    <property type="entry name" value="SPI-1 TYPE 3 SECRETION SYSTEM ATPASE"/>
    <property type="match status" value="1"/>
</dbReference>
<dbReference type="InterPro" id="IPR040627">
    <property type="entry name" value="T3SS_ATPase_C"/>
</dbReference>
<evidence type="ECO:0000256" key="7">
    <source>
        <dbReference type="ARBA" id="ARBA00022967"/>
    </source>
</evidence>
<evidence type="ECO:0000256" key="2">
    <source>
        <dbReference type="ARBA" id="ARBA00022448"/>
    </source>
</evidence>
<dbReference type="PANTHER" id="PTHR15184">
    <property type="entry name" value="ATP SYNTHASE"/>
    <property type="match status" value="1"/>
</dbReference>
<dbReference type="CDD" id="cd01136">
    <property type="entry name" value="ATPase_flagellum-secretory_path_III"/>
    <property type="match status" value="1"/>
</dbReference>
<keyword evidence="6" id="KW-0653">Protein transport</keyword>
<protein>
    <submittedName>
        <fullName evidence="9">ATPase, FliI/YscN family</fullName>
    </submittedName>
</protein>
<dbReference type="AlphaFoldDB" id="G0GCC7"/>
<dbReference type="InterPro" id="IPR027417">
    <property type="entry name" value="P-loop_NTPase"/>
</dbReference>
<keyword evidence="10" id="KW-1185">Reference proteome</keyword>
<dbReference type="Proteomes" id="UP000007254">
    <property type="component" value="Chromosome"/>
</dbReference>
<dbReference type="Pfam" id="PF00006">
    <property type="entry name" value="ATP-synt_ab"/>
    <property type="match status" value="1"/>
</dbReference>
<name>G0GCC7_WINT7</name>
<evidence type="ECO:0000259" key="8">
    <source>
        <dbReference type="SMART" id="SM00382"/>
    </source>
</evidence>
<sequence length="448" mass="48608">MFGKYLALVEKTETVKCRGRVKAVQGMRIEGQGPLAVVGELCRIHPPDDPDAGIWAEVIGLKGSTVYLMGYQDPEGIQVGDVIEAMGEPLSIRVSEGLLGRVLDARGMPIDDKGPLPPGIRYPVQGGPPHVLKRRRIEEQIATGIRALDGLLPIGKGQRVGVFSGSGVGKSTLLGMVARNTNADVNVIALIGERGREVAEFIEHDLGEEGLKRSVVVVSTSDTPAVARYRGAFVAVAIAEYFRDQGKDVMLLFDSVTRFARALREIGLALGESPATRGYPPSVFSTLPKLLERCGTSEKGTITGFFSVLVEGDDMDEPVSDAVRGILDGHVVLSRRLAQRQHYPAIDVLSSVSRLAPKITTPPVREAARRVLRWLAAYQETEDLINVGAYARGSNPEVDKAIEKLPDINAFLRQEIEERAPLAETIHRLFGLAEMETTEEESGDDETV</sequence>
<dbReference type="GO" id="GO:0046933">
    <property type="term" value="F:proton-transporting ATP synthase activity, rotational mechanism"/>
    <property type="evidence" value="ECO:0007669"/>
    <property type="project" value="TreeGrafter"/>
</dbReference>
<dbReference type="SMART" id="SM00382">
    <property type="entry name" value="AAA"/>
    <property type="match status" value="1"/>
</dbReference>
<dbReference type="OrthoDB" id="9802718at2"/>
<dbReference type="HOGENOM" id="CLU_022398_5_1_12"/>
<dbReference type="SUPFAM" id="SSF52540">
    <property type="entry name" value="P-loop containing nucleoside triphosphate hydrolases"/>
    <property type="match status" value="1"/>
</dbReference>
<dbReference type="GO" id="GO:0005737">
    <property type="term" value="C:cytoplasm"/>
    <property type="evidence" value="ECO:0007669"/>
    <property type="project" value="UniProtKB-SubCell"/>
</dbReference>
<dbReference type="CDD" id="cd18114">
    <property type="entry name" value="ATP-synt_flagellum-secretory_path_III_C"/>
    <property type="match status" value="1"/>
</dbReference>
<gene>
    <name evidence="9" type="ordered locus">Spith_0938</name>
</gene>
<evidence type="ECO:0000256" key="1">
    <source>
        <dbReference type="ARBA" id="ARBA00004496"/>
    </source>
</evidence>
<keyword evidence="4" id="KW-0547">Nucleotide-binding</keyword>
<comment type="subcellular location">
    <subcellularLocation>
        <location evidence="1">Cytoplasm</location>
    </subcellularLocation>
</comment>
<dbReference type="GO" id="GO:0016887">
    <property type="term" value="F:ATP hydrolysis activity"/>
    <property type="evidence" value="ECO:0007669"/>
    <property type="project" value="InterPro"/>
</dbReference>
<dbReference type="InterPro" id="IPR003593">
    <property type="entry name" value="AAA+_ATPase"/>
</dbReference>
<feature type="domain" description="AAA+ ATPase" evidence="8">
    <location>
        <begin position="156"/>
        <end position="347"/>
    </location>
</feature>
<keyword evidence="2" id="KW-0813">Transport</keyword>
<dbReference type="NCBIfam" id="TIGR01026">
    <property type="entry name" value="fliI_yscN"/>
    <property type="match status" value="1"/>
</dbReference>
<dbReference type="EMBL" id="CP002903">
    <property type="protein sequence ID" value="AEJ61212.1"/>
    <property type="molecule type" value="Genomic_DNA"/>
</dbReference>
<evidence type="ECO:0000256" key="3">
    <source>
        <dbReference type="ARBA" id="ARBA00022490"/>
    </source>
</evidence>
<proteinExistence type="predicted"/>
<dbReference type="InterPro" id="IPR000194">
    <property type="entry name" value="ATPase_F1/V1/A1_a/bsu_nucl-bd"/>
</dbReference>
<dbReference type="GO" id="GO:0030254">
    <property type="term" value="P:protein secretion by the type III secretion system"/>
    <property type="evidence" value="ECO:0007669"/>
    <property type="project" value="InterPro"/>
</dbReference>
<dbReference type="Gene3D" id="3.40.50.12240">
    <property type="match status" value="1"/>
</dbReference>
<accession>G0GCC7</accession>
<evidence type="ECO:0000313" key="9">
    <source>
        <dbReference type="EMBL" id="AEJ61212.1"/>
    </source>
</evidence>
<dbReference type="InterPro" id="IPR050053">
    <property type="entry name" value="ATPase_alpha/beta_chains"/>
</dbReference>
<dbReference type="GO" id="GO:0005524">
    <property type="term" value="F:ATP binding"/>
    <property type="evidence" value="ECO:0007669"/>
    <property type="project" value="UniProtKB-KW"/>
</dbReference>